<dbReference type="PROSITE" id="PS01123">
    <property type="entry name" value="TNASE_1"/>
    <property type="match status" value="1"/>
</dbReference>
<keyword evidence="2" id="KW-0812">Transmembrane</keyword>
<dbReference type="PROSITE" id="PS50830">
    <property type="entry name" value="TNASE_3"/>
    <property type="match status" value="1"/>
</dbReference>
<dbReference type="InterPro" id="IPR035437">
    <property type="entry name" value="SNase_OB-fold_sf"/>
</dbReference>
<dbReference type="KEGG" id="rmar:GBA65_07065"/>
<accession>A0A6G8PVW5</accession>
<dbReference type="GO" id="GO:0004518">
    <property type="term" value="F:nuclease activity"/>
    <property type="evidence" value="ECO:0007669"/>
    <property type="project" value="InterPro"/>
</dbReference>
<keyword evidence="2" id="KW-0472">Membrane</keyword>
<organism evidence="4 5">
    <name type="scientific">Rubrobacter marinus</name>
    <dbReference type="NCBI Taxonomy" id="2653852"/>
    <lineage>
        <taxon>Bacteria</taxon>
        <taxon>Bacillati</taxon>
        <taxon>Actinomycetota</taxon>
        <taxon>Rubrobacteria</taxon>
        <taxon>Rubrobacterales</taxon>
        <taxon>Rubrobacteraceae</taxon>
        <taxon>Rubrobacter</taxon>
    </lineage>
</organism>
<evidence type="ECO:0000256" key="2">
    <source>
        <dbReference type="SAM" id="Phobius"/>
    </source>
</evidence>
<protein>
    <recommendedName>
        <fullName evidence="3">TNase-like domain-containing protein</fullName>
    </recommendedName>
</protein>
<feature type="region of interest" description="Disordered" evidence="1">
    <location>
        <begin position="133"/>
        <end position="310"/>
    </location>
</feature>
<sequence>MERAVDGDTLQLAEEVGGTDQARLIGVDAPELEGENGAPEPQAEEAATFTAEALEGEDVLLEVGEEGTDEYGRLLAYVWTGGSAEEGFMGGLKRMVGAGRPELFNRVLLEEGYAEALTVEPNDLYARCFETAEQAPQGEETRAGGTSGGYSDAQYREQTDPEVTAEQTVSEETTPEETVLREETGEEQYLPDETTQESSPGSTPLEAEPPEEDLDQEPTEDESTNEPAGEEPAQYSTTEPASAEEQATLPLPRQTTEVPEQETAYSQDVPQHEASPPSYAAEPDLPEDSVAPLSSLPERESSGRSVAVLPETGGAGLLPLLLGACCLLAGGAFSIATKDRARSTQASSGGESDGRMEGLREAHGIRRG</sequence>
<gene>
    <name evidence="4" type="ORF">GBA65_07065</name>
</gene>
<dbReference type="InterPro" id="IPR016071">
    <property type="entry name" value="Staphylococal_nuclease_OB-fold"/>
</dbReference>
<evidence type="ECO:0000259" key="3">
    <source>
        <dbReference type="PROSITE" id="PS50830"/>
    </source>
</evidence>
<dbReference type="Proteomes" id="UP000502706">
    <property type="component" value="Chromosome"/>
</dbReference>
<evidence type="ECO:0000313" key="4">
    <source>
        <dbReference type="EMBL" id="QIN78315.1"/>
    </source>
</evidence>
<reference evidence="4 5" key="1">
    <citation type="submission" date="2019-10" db="EMBL/GenBank/DDBJ databases">
        <title>Rubrobacter sp nov SCSIO 52915 isolated from a deep-sea sediment in the South China Sea.</title>
        <authorList>
            <person name="Chen R.W."/>
        </authorList>
    </citation>
    <scope>NUCLEOTIDE SEQUENCE [LARGE SCALE GENOMIC DNA]</scope>
    <source>
        <strain evidence="4 5">SCSIO 52915</strain>
    </source>
</reference>
<feature type="domain" description="TNase-like" evidence="3">
    <location>
        <begin position="1"/>
        <end position="152"/>
    </location>
</feature>
<dbReference type="EMBL" id="CP045121">
    <property type="protein sequence ID" value="QIN78315.1"/>
    <property type="molecule type" value="Genomic_DNA"/>
</dbReference>
<dbReference type="InterPro" id="IPR002071">
    <property type="entry name" value="Thermonucl_AS"/>
</dbReference>
<dbReference type="SMART" id="SM00318">
    <property type="entry name" value="SNc"/>
    <property type="match status" value="1"/>
</dbReference>
<dbReference type="GO" id="GO:0003676">
    <property type="term" value="F:nucleic acid binding"/>
    <property type="evidence" value="ECO:0007669"/>
    <property type="project" value="InterPro"/>
</dbReference>
<keyword evidence="5" id="KW-1185">Reference proteome</keyword>
<dbReference type="SUPFAM" id="SSF50199">
    <property type="entry name" value="Staphylococcal nuclease"/>
    <property type="match status" value="1"/>
</dbReference>
<feature type="compositionally biased region" description="Polar residues" evidence="1">
    <location>
        <begin position="253"/>
        <end position="269"/>
    </location>
</feature>
<dbReference type="AlphaFoldDB" id="A0A6G8PVW5"/>
<dbReference type="Pfam" id="PF00565">
    <property type="entry name" value="SNase"/>
    <property type="match status" value="1"/>
</dbReference>
<evidence type="ECO:0000256" key="1">
    <source>
        <dbReference type="SAM" id="MobiDB-lite"/>
    </source>
</evidence>
<feature type="compositionally biased region" description="Acidic residues" evidence="1">
    <location>
        <begin position="208"/>
        <end position="224"/>
    </location>
</feature>
<feature type="compositionally biased region" description="Basic and acidic residues" evidence="1">
    <location>
        <begin position="352"/>
        <end position="368"/>
    </location>
</feature>
<evidence type="ECO:0000313" key="5">
    <source>
        <dbReference type="Proteomes" id="UP000502706"/>
    </source>
</evidence>
<name>A0A6G8PVW5_9ACTN</name>
<feature type="region of interest" description="Disordered" evidence="1">
    <location>
        <begin position="338"/>
        <end position="368"/>
    </location>
</feature>
<dbReference type="Gene3D" id="2.40.50.90">
    <property type="match status" value="1"/>
</dbReference>
<dbReference type="RefSeq" id="WP_166395993.1">
    <property type="nucleotide sequence ID" value="NZ_CP045121.1"/>
</dbReference>
<proteinExistence type="predicted"/>
<keyword evidence="2" id="KW-1133">Transmembrane helix</keyword>
<feature type="transmembrane region" description="Helical" evidence="2">
    <location>
        <begin position="317"/>
        <end position="336"/>
    </location>
</feature>